<dbReference type="InterPro" id="IPR000157">
    <property type="entry name" value="TIR_dom"/>
</dbReference>
<sequence length="224" mass="25130">MMAAERPQSAGERTVIDKEPDVDRPAPLFFVSYAHTRSSHLIGTFFEDLSGHVQELIGRIPGDDPGFLDRSMAGGRRWAPELLRAVATCQVFIPLLSASLFESAWCGYEWYAFSRRQVLNRRSGRPDMETAIVPVIWVPHGTKSEPAVVGQIQRFSPSGLPEEVVKKYQLEGIYGLSFVDTNAYRAVVWKLAQRVVGLHLSHYVERAPIPDETQLRNAFTEESG</sequence>
<evidence type="ECO:0000313" key="3">
    <source>
        <dbReference type="Proteomes" id="UP000482800"/>
    </source>
</evidence>
<dbReference type="EMBL" id="BLPF01000001">
    <property type="protein sequence ID" value="GFJ80458.1"/>
    <property type="molecule type" value="Genomic_DNA"/>
</dbReference>
<accession>A0A6V8KDH2</accession>
<protein>
    <recommendedName>
        <fullName evidence="1">TIR domain-containing protein</fullName>
    </recommendedName>
</protein>
<dbReference type="Gene3D" id="3.40.50.10140">
    <property type="entry name" value="Toll/interleukin-1 receptor homology (TIR) domain"/>
    <property type="match status" value="1"/>
</dbReference>
<dbReference type="NCBIfam" id="NF040588">
    <property type="entry name" value="FxsC_Nterm"/>
    <property type="match status" value="1"/>
</dbReference>
<dbReference type="Pfam" id="PF13676">
    <property type="entry name" value="TIR_2"/>
    <property type="match status" value="1"/>
</dbReference>
<feature type="domain" description="TIR" evidence="1">
    <location>
        <begin position="62"/>
        <end position="138"/>
    </location>
</feature>
<name>A0A6V8KDH2_9ACTN</name>
<organism evidence="2 3">
    <name type="scientific">Phytohabitans houttuyneae</name>
    <dbReference type="NCBI Taxonomy" id="1076126"/>
    <lineage>
        <taxon>Bacteria</taxon>
        <taxon>Bacillati</taxon>
        <taxon>Actinomycetota</taxon>
        <taxon>Actinomycetes</taxon>
        <taxon>Micromonosporales</taxon>
        <taxon>Micromonosporaceae</taxon>
    </lineage>
</organism>
<dbReference type="AlphaFoldDB" id="A0A6V8KDH2"/>
<reference evidence="2 3" key="2">
    <citation type="submission" date="2020-03" db="EMBL/GenBank/DDBJ databases">
        <authorList>
            <person name="Ichikawa N."/>
            <person name="Kimura A."/>
            <person name="Kitahashi Y."/>
            <person name="Uohara A."/>
        </authorList>
    </citation>
    <scope>NUCLEOTIDE SEQUENCE [LARGE SCALE GENOMIC DNA]</scope>
    <source>
        <strain evidence="2 3">NBRC 108639</strain>
    </source>
</reference>
<evidence type="ECO:0000259" key="1">
    <source>
        <dbReference type="Pfam" id="PF13676"/>
    </source>
</evidence>
<dbReference type="Proteomes" id="UP000482800">
    <property type="component" value="Unassembled WGS sequence"/>
</dbReference>
<comment type="caution">
    <text evidence="2">The sequence shown here is derived from an EMBL/GenBank/DDBJ whole genome shotgun (WGS) entry which is preliminary data.</text>
</comment>
<reference evidence="2 3" key="1">
    <citation type="submission" date="2020-03" db="EMBL/GenBank/DDBJ databases">
        <title>Whole genome shotgun sequence of Phytohabitans houttuyneae NBRC 108639.</title>
        <authorList>
            <person name="Komaki H."/>
            <person name="Tamura T."/>
        </authorList>
    </citation>
    <scope>NUCLEOTIDE SEQUENCE [LARGE SCALE GENOMIC DNA]</scope>
    <source>
        <strain evidence="2 3">NBRC 108639</strain>
    </source>
</reference>
<evidence type="ECO:0000313" key="2">
    <source>
        <dbReference type="EMBL" id="GFJ80458.1"/>
    </source>
</evidence>
<dbReference type="InterPro" id="IPR035897">
    <property type="entry name" value="Toll_tir_struct_dom_sf"/>
</dbReference>
<proteinExistence type="predicted"/>
<dbReference type="GO" id="GO:0007165">
    <property type="term" value="P:signal transduction"/>
    <property type="evidence" value="ECO:0007669"/>
    <property type="project" value="InterPro"/>
</dbReference>
<keyword evidence="3" id="KW-1185">Reference proteome</keyword>
<gene>
    <name evidence="2" type="ORF">Phou_046380</name>
</gene>
<dbReference type="InterPro" id="IPR047603">
    <property type="entry name" value="FxsC_N"/>
</dbReference>
<dbReference type="SUPFAM" id="SSF52200">
    <property type="entry name" value="Toll/Interleukin receptor TIR domain"/>
    <property type="match status" value="1"/>
</dbReference>